<sequence length="202" mass="22962">MSSSRRGESSNKKNKGKEKESARKRIVWFIGRPKKSGEMYEQMVRDAARATGLGVWYIRSHAHGTTSLGGADVRDDEHVTIFADRQPGGSADADFEFEGHIYLNLYEDGTPWRLLHPDEFEFDGARAPIVLYDEDQNSYPYYLGDAYYQYYESLIYQQYYTPHQEAENVDSYAGAAQSATGEGEPVHVKAKRKRRKGKGKAT</sequence>
<name>A0ABR0BIY6_PURLI</name>
<proteinExistence type="predicted"/>
<organism evidence="2 3">
    <name type="scientific">Purpureocillium lilacinum</name>
    <name type="common">Paecilomyces lilacinus</name>
    <dbReference type="NCBI Taxonomy" id="33203"/>
    <lineage>
        <taxon>Eukaryota</taxon>
        <taxon>Fungi</taxon>
        <taxon>Dikarya</taxon>
        <taxon>Ascomycota</taxon>
        <taxon>Pezizomycotina</taxon>
        <taxon>Sordariomycetes</taxon>
        <taxon>Hypocreomycetidae</taxon>
        <taxon>Hypocreales</taxon>
        <taxon>Ophiocordycipitaceae</taxon>
        <taxon>Purpureocillium</taxon>
    </lineage>
</organism>
<feature type="region of interest" description="Disordered" evidence="1">
    <location>
        <begin position="1"/>
        <end position="22"/>
    </location>
</feature>
<gene>
    <name evidence="2" type="ORF">Purlil1_11672</name>
</gene>
<evidence type="ECO:0000313" key="2">
    <source>
        <dbReference type="EMBL" id="KAK4081411.1"/>
    </source>
</evidence>
<accession>A0ABR0BIY6</accession>
<dbReference type="Proteomes" id="UP001287286">
    <property type="component" value="Unassembled WGS sequence"/>
</dbReference>
<comment type="caution">
    <text evidence="2">The sequence shown here is derived from an EMBL/GenBank/DDBJ whole genome shotgun (WGS) entry which is preliminary data.</text>
</comment>
<evidence type="ECO:0000313" key="3">
    <source>
        <dbReference type="Proteomes" id="UP001287286"/>
    </source>
</evidence>
<reference evidence="2 3" key="1">
    <citation type="journal article" date="2024" name="Microbiol. Resour. Announc.">
        <title>Genome annotations for the ascomycete fungi Trichoderma harzianum, Trichoderma aggressivum, and Purpureocillium lilacinum.</title>
        <authorList>
            <person name="Beijen E.P.W."/>
            <person name="Ohm R.A."/>
        </authorList>
    </citation>
    <scope>NUCLEOTIDE SEQUENCE [LARGE SCALE GENOMIC DNA]</scope>
    <source>
        <strain evidence="2 3">CBS 150709</strain>
    </source>
</reference>
<feature type="compositionally biased region" description="Basic residues" evidence="1">
    <location>
        <begin position="188"/>
        <end position="202"/>
    </location>
</feature>
<keyword evidence="3" id="KW-1185">Reference proteome</keyword>
<dbReference type="EMBL" id="JAWRVI010000074">
    <property type="protein sequence ID" value="KAK4081411.1"/>
    <property type="molecule type" value="Genomic_DNA"/>
</dbReference>
<protein>
    <submittedName>
        <fullName evidence="2">Uncharacterized protein</fullName>
    </submittedName>
</protein>
<feature type="region of interest" description="Disordered" evidence="1">
    <location>
        <begin position="170"/>
        <end position="202"/>
    </location>
</feature>
<evidence type="ECO:0000256" key="1">
    <source>
        <dbReference type="SAM" id="MobiDB-lite"/>
    </source>
</evidence>